<evidence type="ECO:0000256" key="3">
    <source>
        <dbReference type="ARBA" id="ARBA00012438"/>
    </source>
</evidence>
<evidence type="ECO:0000256" key="14">
    <source>
        <dbReference type="SAM" id="Phobius"/>
    </source>
</evidence>
<sequence length="494" mass="55163">MTIRMRLTLLYSGILTCVLLLFSAALYIFLEASIYNDLKKSLKAQTAQIHQHIAYQLEISPRGSNLVIGLDDLDTVSSGMYIQITNFLSGTKSKTVNLSHAELPYSSQALTRNQEEEYSVVPIHNTSFLIYSEPLVWNGSTVGVLQAAYNVGVMERFLANLRWILGLLAIIVVTLAAYIGWLFSRKALKPIYSLAAAARKIRHSDDFGTRIQYQGPIDEIGLLSETMNQMLERIQTIYAKLDQSSMMQRRFVADASHELRTPLTSIQGNAEFLKNVWGASNRKRPHTPEEIEISLEALQDITDASERMGRLVNDLLSLARADSGLQMSRDVWELRSIIETVLSKVESIPKHVNWAVEKAELTQGIRIVGDRDYLQRMLLLFIENAFKFTSQGAVKLSIEKEEYRIGFRIEDTGIGMSEEEIAHIFDRFYRADSSRGMTPGSGLGLSIAKWILEEHGGTVHVRSTKGAGSAFSIWLPIYGGNDCGSAALTEGDSV</sequence>
<dbReference type="SMART" id="SM00387">
    <property type="entry name" value="HATPase_c"/>
    <property type="match status" value="1"/>
</dbReference>
<evidence type="ECO:0000256" key="9">
    <source>
        <dbReference type="ARBA" id="ARBA00022777"/>
    </source>
</evidence>
<organism evidence="17 18">
    <name type="scientific">Paenibacillus vulneris</name>
    <dbReference type="NCBI Taxonomy" id="1133364"/>
    <lineage>
        <taxon>Bacteria</taxon>
        <taxon>Bacillati</taxon>
        <taxon>Bacillota</taxon>
        <taxon>Bacilli</taxon>
        <taxon>Bacillales</taxon>
        <taxon>Paenibacillaceae</taxon>
        <taxon>Paenibacillus</taxon>
    </lineage>
</organism>
<dbReference type="InterPro" id="IPR003660">
    <property type="entry name" value="HAMP_dom"/>
</dbReference>
<evidence type="ECO:0000259" key="16">
    <source>
        <dbReference type="PROSITE" id="PS50885"/>
    </source>
</evidence>
<keyword evidence="10" id="KW-0067">ATP-binding</keyword>
<dbReference type="InterPro" id="IPR036890">
    <property type="entry name" value="HATPase_C_sf"/>
</dbReference>
<dbReference type="InterPro" id="IPR036097">
    <property type="entry name" value="HisK_dim/P_sf"/>
</dbReference>
<dbReference type="CDD" id="cd06225">
    <property type="entry name" value="HAMP"/>
    <property type="match status" value="1"/>
</dbReference>
<evidence type="ECO:0000256" key="1">
    <source>
        <dbReference type="ARBA" id="ARBA00000085"/>
    </source>
</evidence>
<dbReference type="Pfam" id="PF00512">
    <property type="entry name" value="HisKA"/>
    <property type="match status" value="1"/>
</dbReference>
<dbReference type="Gene3D" id="3.30.565.10">
    <property type="entry name" value="Histidine kinase-like ATPase, C-terminal domain"/>
    <property type="match status" value="1"/>
</dbReference>
<dbReference type="PANTHER" id="PTHR45436">
    <property type="entry name" value="SENSOR HISTIDINE KINASE YKOH"/>
    <property type="match status" value="1"/>
</dbReference>
<dbReference type="CDD" id="cd00082">
    <property type="entry name" value="HisKA"/>
    <property type="match status" value="1"/>
</dbReference>
<evidence type="ECO:0000256" key="8">
    <source>
        <dbReference type="ARBA" id="ARBA00022741"/>
    </source>
</evidence>
<dbReference type="SMART" id="SM00304">
    <property type="entry name" value="HAMP"/>
    <property type="match status" value="1"/>
</dbReference>
<dbReference type="CDD" id="cd00075">
    <property type="entry name" value="HATPase"/>
    <property type="match status" value="1"/>
</dbReference>
<keyword evidence="11 14" id="KW-1133">Transmembrane helix</keyword>
<gene>
    <name evidence="17" type="ORF">ACFQ4B_15465</name>
</gene>
<dbReference type="Proteomes" id="UP001597180">
    <property type="component" value="Unassembled WGS sequence"/>
</dbReference>
<dbReference type="SUPFAM" id="SSF47384">
    <property type="entry name" value="Homodimeric domain of signal transducing histidine kinase"/>
    <property type="match status" value="1"/>
</dbReference>
<comment type="subcellular location">
    <subcellularLocation>
        <location evidence="2">Cell membrane</location>
        <topology evidence="2">Multi-pass membrane protein</topology>
    </subcellularLocation>
</comment>
<dbReference type="SUPFAM" id="SSF55874">
    <property type="entry name" value="ATPase domain of HSP90 chaperone/DNA topoisomerase II/histidine kinase"/>
    <property type="match status" value="1"/>
</dbReference>
<dbReference type="Pfam" id="PF02518">
    <property type="entry name" value="HATPase_c"/>
    <property type="match status" value="1"/>
</dbReference>
<evidence type="ECO:0000313" key="18">
    <source>
        <dbReference type="Proteomes" id="UP001597180"/>
    </source>
</evidence>
<dbReference type="PROSITE" id="PS50885">
    <property type="entry name" value="HAMP"/>
    <property type="match status" value="1"/>
</dbReference>
<evidence type="ECO:0000256" key="2">
    <source>
        <dbReference type="ARBA" id="ARBA00004651"/>
    </source>
</evidence>
<feature type="domain" description="HAMP" evidence="16">
    <location>
        <begin position="185"/>
        <end position="239"/>
    </location>
</feature>
<reference evidence="18" key="1">
    <citation type="journal article" date="2019" name="Int. J. Syst. Evol. Microbiol.">
        <title>The Global Catalogue of Microorganisms (GCM) 10K type strain sequencing project: providing services to taxonomists for standard genome sequencing and annotation.</title>
        <authorList>
            <consortium name="The Broad Institute Genomics Platform"/>
            <consortium name="The Broad Institute Genome Sequencing Center for Infectious Disease"/>
            <person name="Wu L."/>
            <person name="Ma J."/>
        </authorList>
    </citation>
    <scope>NUCLEOTIDE SEQUENCE [LARGE SCALE GENOMIC DNA]</scope>
    <source>
        <strain evidence="18">CCUG 53270</strain>
    </source>
</reference>
<dbReference type="EMBL" id="JBHTLU010000019">
    <property type="protein sequence ID" value="MFD1221514.1"/>
    <property type="molecule type" value="Genomic_DNA"/>
</dbReference>
<comment type="catalytic activity">
    <reaction evidence="1">
        <text>ATP + protein L-histidine = ADP + protein N-phospho-L-histidine.</text>
        <dbReference type="EC" id="2.7.13.3"/>
    </reaction>
</comment>
<keyword evidence="13 14" id="KW-0472">Membrane</keyword>
<evidence type="ECO:0000256" key="10">
    <source>
        <dbReference type="ARBA" id="ARBA00022840"/>
    </source>
</evidence>
<protein>
    <recommendedName>
        <fullName evidence="3">histidine kinase</fullName>
        <ecNumber evidence="3">2.7.13.3</ecNumber>
    </recommendedName>
</protein>
<keyword evidence="8" id="KW-0547">Nucleotide-binding</keyword>
<comment type="caution">
    <text evidence="17">The sequence shown here is derived from an EMBL/GenBank/DDBJ whole genome shotgun (WGS) entry which is preliminary data.</text>
</comment>
<keyword evidence="9 17" id="KW-0418">Kinase</keyword>
<evidence type="ECO:0000256" key="11">
    <source>
        <dbReference type="ARBA" id="ARBA00022989"/>
    </source>
</evidence>
<feature type="transmembrane region" description="Helical" evidence="14">
    <location>
        <begin position="163"/>
        <end position="183"/>
    </location>
</feature>
<dbReference type="InterPro" id="IPR005467">
    <property type="entry name" value="His_kinase_dom"/>
</dbReference>
<keyword evidence="18" id="KW-1185">Reference proteome</keyword>
<keyword evidence="5" id="KW-0597">Phosphoprotein</keyword>
<dbReference type="Pfam" id="PF00672">
    <property type="entry name" value="HAMP"/>
    <property type="match status" value="1"/>
</dbReference>
<evidence type="ECO:0000256" key="12">
    <source>
        <dbReference type="ARBA" id="ARBA00023012"/>
    </source>
</evidence>
<evidence type="ECO:0000256" key="6">
    <source>
        <dbReference type="ARBA" id="ARBA00022679"/>
    </source>
</evidence>
<dbReference type="InterPro" id="IPR004358">
    <property type="entry name" value="Sig_transdc_His_kin-like_C"/>
</dbReference>
<keyword evidence="4" id="KW-1003">Cell membrane</keyword>
<dbReference type="PROSITE" id="PS50109">
    <property type="entry name" value="HIS_KIN"/>
    <property type="match status" value="1"/>
</dbReference>
<keyword evidence="7 14" id="KW-0812">Transmembrane</keyword>
<dbReference type="InterPro" id="IPR050428">
    <property type="entry name" value="TCS_sensor_his_kinase"/>
</dbReference>
<evidence type="ECO:0000313" key="17">
    <source>
        <dbReference type="EMBL" id="MFD1221514.1"/>
    </source>
</evidence>
<dbReference type="InterPro" id="IPR003661">
    <property type="entry name" value="HisK_dim/P_dom"/>
</dbReference>
<feature type="transmembrane region" description="Helical" evidence="14">
    <location>
        <begin position="7"/>
        <end position="30"/>
    </location>
</feature>
<feature type="domain" description="Histidine kinase" evidence="15">
    <location>
        <begin position="254"/>
        <end position="479"/>
    </location>
</feature>
<evidence type="ECO:0000256" key="5">
    <source>
        <dbReference type="ARBA" id="ARBA00022553"/>
    </source>
</evidence>
<dbReference type="Gene3D" id="1.10.287.130">
    <property type="match status" value="1"/>
</dbReference>
<dbReference type="Gene3D" id="6.10.340.10">
    <property type="match status" value="1"/>
</dbReference>
<name>A0ABW3UMH7_9BACL</name>
<dbReference type="PANTHER" id="PTHR45436:SF5">
    <property type="entry name" value="SENSOR HISTIDINE KINASE TRCS"/>
    <property type="match status" value="1"/>
</dbReference>
<proteinExistence type="predicted"/>
<evidence type="ECO:0000256" key="7">
    <source>
        <dbReference type="ARBA" id="ARBA00022692"/>
    </source>
</evidence>
<keyword evidence="6" id="KW-0808">Transferase</keyword>
<dbReference type="SUPFAM" id="SSF158472">
    <property type="entry name" value="HAMP domain-like"/>
    <property type="match status" value="1"/>
</dbReference>
<evidence type="ECO:0000259" key="15">
    <source>
        <dbReference type="PROSITE" id="PS50109"/>
    </source>
</evidence>
<dbReference type="EC" id="2.7.13.3" evidence="3"/>
<dbReference type="PRINTS" id="PR00344">
    <property type="entry name" value="BCTRLSENSOR"/>
</dbReference>
<evidence type="ECO:0000256" key="4">
    <source>
        <dbReference type="ARBA" id="ARBA00022475"/>
    </source>
</evidence>
<dbReference type="InterPro" id="IPR003594">
    <property type="entry name" value="HATPase_dom"/>
</dbReference>
<dbReference type="SMART" id="SM00388">
    <property type="entry name" value="HisKA"/>
    <property type="match status" value="1"/>
</dbReference>
<dbReference type="GO" id="GO:0016301">
    <property type="term" value="F:kinase activity"/>
    <property type="evidence" value="ECO:0007669"/>
    <property type="project" value="UniProtKB-KW"/>
</dbReference>
<accession>A0ABW3UMH7</accession>
<dbReference type="RefSeq" id="WP_345585517.1">
    <property type="nucleotide sequence ID" value="NZ_BAABJG010000003.1"/>
</dbReference>
<evidence type="ECO:0000256" key="13">
    <source>
        <dbReference type="ARBA" id="ARBA00023136"/>
    </source>
</evidence>
<keyword evidence="12" id="KW-0902">Two-component regulatory system</keyword>